<feature type="domain" description="Protein kinase" evidence="3">
    <location>
        <begin position="119"/>
        <end position="435"/>
    </location>
</feature>
<dbReference type="PROSITE" id="PS50011">
    <property type="entry name" value="PROTEIN_KINASE_DOM"/>
    <property type="match status" value="1"/>
</dbReference>
<dbReference type="PROSITE" id="PS50003">
    <property type="entry name" value="PH_DOMAIN"/>
    <property type="match status" value="1"/>
</dbReference>
<proteinExistence type="predicted"/>
<dbReference type="Gene3D" id="1.10.510.10">
    <property type="entry name" value="Transferase(Phosphotransferase) domain 1"/>
    <property type="match status" value="1"/>
</dbReference>
<protein>
    <recommendedName>
        <fullName evidence="1">non-specific serine/threonine protein kinase</fullName>
        <ecNumber evidence="1">2.7.11.1</ecNumber>
    </recommendedName>
</protein>
<dbReference type="GO" id="GO:0005524">
    <property type="term" value="F:ATP binding"/>
    <property type="evidence" value="ECO:0007669"/>
    <property type="project" value="InterPro"/>
</dbReference>
<dbReference type="Pfam" id="PF00169">
    <property type="entry name" value="PH"/>
    <property type="match status" value="1"/>
</dbReference>
<dbReference type="Proteomes" id="UP000030764">
    <property type="component" value="Unassembled WGS sequence"/>
</dbReference>
<dbReference type="InterPro" id="IPR001849">
    <property type="entry name" value="PH_domain"/>
</dbReference>
<name>A0A085M8I3_9BILA</name>
<dbReference type="EMBL" id="KL363216">
    <property type="protein sequence ID" value="KFD53529.1"/>
    <property type="molecule type" value="Genomic_DNA"/>
</dbReference>
<dbReference type="InterPro" id="IPR011993">
    <property type="entry name" value="PH-like_dom_sf"/>
</dbReference>
<feature type="domain" description="PH" evidence="2">
    <location>
        <begin position="1365"/>
        <end position="1473"/>
    </location>
</feature>
<dbReference type="GO" id="GO:0004674">
    <property type="term" value="F:protein serine/threonine kinase activity"/>
    <property type="evidence" value="ECO:0007669"/>
    <property type="project" value="UniProtKB-EC"/>
</dbReference>
<evidence type="ECO:0000256" key="1">
    <source>
        <dbReference type="ARBA" id="ARBA00012513"/>
    </source>
</evidence>
<evidence type="ECO:0000259" key="3">
    <source>
        <dbReference type="PROSITE" id="PS50011"/>
    </source>
</evidence>
<evidence type="ECO:0000313" key="5">
    <source>
        <dbReference type="Proteomes" id="UP000030764"/>
    </source>
</evidence>
<dbReference type="InterPro" id="IPR000719">
    <property type="entry name" value="Prot_kinase_dom"/>
</dbReference>
<dbReference type="SMART" id="SM00233">
    <property type="entry name" value="PH"/>
    <property type="match status" value="1"/>
</dbReference>
<accession>A0A085M8I3</accession>
<dbReference type="SUPFAM" id="SSF56112">
    <property type="entry name" value="Protein kinase-like (PK-like)"/>
    <property type="match status" value="1"/>
</dbReference>
<gene>
    <name evidence="4" type="ORF">M513_05635</name>
</gene>
<dbReference type="PROSITE" id="PS00108">
    <property type="entry name" value="PROTEIN_KINASE_ST"/>
    <property type="match status" value="1"/>
</dbReference>
<dbReference type="Gene3D" id="2.30.29.30">
    <property type="entry name" value="Pleckstrin-homology domain (PH domain)/Phosphotyrosine-binding domain (PTB)"/>
    <property type="match status" value="1"/>
</dbReference>
<dbReference type="EC" id="2.7.11.1" evidence="1"/>
<dbReference type="InterPro" id="IPR008271">
    <property type="entry name" value="Ser/Thr_kinase_AS"/>
</dbReference>
<keyword evidence="5" id="KW-1185">Reference proteome</keyword>
<dbReference type="Pfam" id="PF08174">
    <property type="entry name" value="Anillin"/>
    <property type="match status" value="1"/>
</dbReference>
<evidence type="ECO:0000259" key="2">
    <source>
        <dbReference type="PROSITE" id="PS50003"/>
    </source>
</evidence>
<dbReference type="InterPro" id="IPR012966">
    <property type="entry name" value="AHD"/>
</dbReference>
<evidence type="ECO:0000313" key="4">
    <source>
        <dbReference type="EMBL" id="KFD53529.1"/>
    </source>
</evidence>
<dbReference type="SUPFAM" id="SSF50729">
    <property type="entry name" value="PH domain-like"/>
    <property type="match status" value="1"/>
</dbReference>
<reference evidence="4 5" key="1">
    <citation type="journal article" date="2014" name="Nat. Genet.">
        <title>Genome and transcriptome of the porcine whipworm Trichuris suis.</title>
        <authorList>
            <person name="Jex A.R."/>
            <person name="Nejsum P."/>
            <person name="Schwarz E.M."/>
            <person name="Hu L."/>
            <person name="Young N.D."/>
            <person name="Hall R.S."/>
            <person name="Korhonen P.K."/>
            <person name="Liao S."/>
            <person name="Thamsborg S."/>
            <person name="Xia J."/>
            <person name="Xu P."/>
            <person name="Wang S."/>
            <person name="Scheerlinck J.P."/>
            <person name="Hofmann A."/>
            <person name="Sternberg P.W."/>
            <person name="Wang J."/>
            <person name="Gasser R.B."/>
        </authorList>
    </citation>
    <scope>NUCLEOTIDE SEQUENCE [LARGE SCALE GENOMIC DNA]</scope>
    <source>
        <strain evidence="4">DCEP-RM93M</strain>
    </source>
</reference>
<organism evidence="4 5">
    <name type="scientific">Trichuris suis</name>
    <name type="common">pig whipworm</name>
    <dbReference type="NCBI Taxonomy" id="68888"/>
    <lineage>
        <taxon>Eukaryota</taxon>
        <taxon>Metazoa</taxon>
        <taxon>Ecdysozoa</taxon>
        <taxon>Nematoda</taxon>
        <taxon>Enoplea</taxon>
        <taxon>Dorylaimia</taxon>
        <taxon>Trichinellida</taxon>
        <taxon>Trichuridae</taxon>
        <taxon>Trichuris</taxon>
    </lineage>
</organism>
<sequence length="1487" mass="166755">MLDISNMTPAETCAYPLYRVKAHHPTSLKMDQKLAEMLKCVAAEVAVSPLADPLILSLSSVALHQHVWLTPFTCRAFGVAPNMPRGKGTSGKRQRKDGYGIAPPLPVNEVLVDAAGGRWSLGRLFATGGFGSLYFVQRVDGGPCYALERNSCPTMPLCMSRECSETPAVAKLELSSNGPLFQEIHLYQRVGQKRRVDDWKESHGLTFFGMPYLLASGIHHSFGREYRFLIIPRYGISVECLRSSAGGAFRPFAVFRLAISCLNVLQYLHCNRYVYADLKGDNILVENLNVTEYTAEVEIWKSYVIDFGLAYVVSSRTTYKPESKNAHNGTRDFTSIDAHCGAAPSFRGDVEILGYNFLLWLSGCLPWSDCSSADAVFELKKVLKANLRQELKKILFGELSFAVKPAQSFFEHVYALGYTDSVDFDLLRSILEPFTVVKETGRSTRNVSSQSDKATVISSPVAKKAKANIARRLGVKKKNVHVKFAECSPETSEYALDEKRVTSQTSKQVLEAKRTTPGSCSARIVPGLKNFPSTTQNSILRRLSTMVRKKYTHLTEPRHISSNGVAHPTNVSGHNAAELHAGKIDSTSSSRQYVVTPSGRRLRPRMTNQARKSVLTDDKLRNNLDNCSFQTFSTEEPALDEHYRVRSHLPQLFSYSRFQKHLEANRDNRRVGIRTSKCCLKTSINTNERANSVRRFSDDIQTEPLGIEPYEAEATNFGSSSEFISKIELPVAKRPISKWSSALNFTEIDDGIPIHSGSCFKPLMKVPCNEAGELYCTFSNFYSGRIQLSDRAKGTESEENKYKIEGATKKHCPMPSYSADWPNFENLTDKLYYGESIPLYLSAAGNEVISKRASLDLGKFTGSPFEESAVKVPQNPTQDSDGYCSELQSRRLSCFSSGFTQNPPRSTVFGTVGLMQGMNQSALDVPHFVFRRTESGILPTESSSIKNSLARFASLKPCYSDTTHRKCNDFSLIIQKKVGTQYCSRAVIHKGALQAKGMTMKEKVLVAQSALRALQLNCGIDIGTRMTTAENKMGLGHLGALTASRGTILFCLDYVTKRILRMTNSAVTLVLHSLISVPLREARLNFPSSPDSPARGHAERGCLNPILNDAVYARVEMETKLMRLNALKEVRYRDMIRSYQSLSTRLHEFHILCLNGLTENIAARAMALIAGERYRCVNEEIRRLYNLLRGPIDAVCKKCLGTLDLWNIVIPLNPLNDITKTVREWKKYAFICVMKYQETVAWSEVIYVEQKLFNKRLEFQAKLSIPNLSPDHVVQFSLYVMSIKEACSSSRSSMKEVIMKLLTPRPYQKDNTFPWNTDLQLAAVCRISLACANKRQFVFDMVNLPSVIQGSFFASIRYSCSDLNVFEISSHLKFLQQENGVDTWISYWCALKDGDILLWPSREDAIKEPVKVLQLKYCSSKRVEKAICVGLSECSAMLLVFNSNTSSTSKIIFQADSSSERKLWQQGIEHVLTCLDIWHMKHEMTKL</sequence>
<dbReference type="InterPro" id="IPR050235">
    <property type="entry name" value="CK1_Ser-Thr_kinase"/>
</dbReference>
<dbReference type="SMART" id="SM00220">
    <property type="entry name" value="S_TKc"/>
    <property type="match status" value="1"/>
</dbReference>
<dbReference type="PANTHER" id="PTHR11909">
    <property type="entry name" value="CASEIN KINASE-RELATED"/>
    <property type="match status" value="1"/>
</dbReference>
<dbReference type="InterPro" id="IPR011009">
    <property type="entry name" value="Kinase-like_dom_sf"/>
</dbReference>